<dbReference type="EMBL" id="RBIE01000001">
    <property type="protein sequence ID" value="RKQ63740.1"/>
    <property type="molecule type" value="Genomic_DNA"/>
</dbReference>
<dbReference type="Gene3D" id="3.30.420.130">
    <property type="entry name" value="Dinitrogenase iron-molybdenum cofactor biosynthesis domain"/>
    <property type="match status" value="1"/>
</dbReference>
<keyword evidence="2" id="KW-1185">Reference proteome</keyword>
<protein>
    <submittedName>
        <fullName evidence="1">Putative Fe-Mo cluster-binding NifX family protein</fullName>
    </submittedName>
</protein>
<dbReference type="InterPro" id="IPR036105">
    <property type="entry name" value="DiNase_FeMo-co_biosyn_sf"/>
</dbReference>
<proteinExistence type="predicted"/>
<dbReference type="RefSeq" id="WP_121169974.1">
    <property type="nucleotide sequence ID" value="NZ_RBIE01000001.1"/>
</dbReference>
<name>A0A420W8U6_9BACT</name>
<comment type="caution">
    <text evidence="1">The sequence shown here is derived from an EMBL/GenBank/DDBJ whole genome shotgun (WGS) entry which is preliminary data.</text>
</comment>
<dbReference type="SUPFAM" id="SSF53146">
    <property type="entry name" value="Nitrogenase accessory factor-like"/>
    <property type="match status" value="1"/>
</dbReference>
<reference evidence="1 2" key="1">
    <citation type="submission" date="2018-10" db="EMBL/GenBank/DDBJ databases">
        <title>Genomic Encyclopedia of Type Strains, Phase IV (KMG-IV): sequencing the most valuable type-strain genomes for metagenomic binning, comparative biology and taxonomic classification.</title>
        <authorList>
            <person name="Goeker M."/>
        </authorList>
    </citation>
    <scope>NUCLEOTIDE SEQUENCE [LARGE SCALE GENOMIC DNA]</scope>
    <source>
        <strain evidence="1 2">DSM 15521</strain>
    </source>
</reference>
<accession>A0A420W8U6</accession>
<dbReference type="Proteomes" id="UP000280881">
    <property type="component" value="Unassembled WGS sequence"/>
</dbReference>
<gene>
    <name evidence="1" type="ORF">C7457_0620</name>
</gene>
<evidence type="ECO:0000313" key="1">
    <source>
        <dbReference type="EMBL" id="RKQ63740.1"/>
    </source>
</evidence>
<evidence type="ECO:0000313" key="2">
    <source>
        <dbReference type="Proteomes" id="UP000280881"/>
    </source>
</evidence>
<organism evidence="1 2">
    <name type="scientific">Thermovibrio guaymasensis</name>
    <dbReference type="NCBI Taxonomy" id="240167"/>
    <lineage>
        <taxon>Bacteria</taxon>
        <taxon>Pseudomonadati</taxon>
        <taxon>Aquificota</taxon>
        <taxon>Aquificia</taxon>
        <taxon>Desulfurobacteriales</taxon>
        <taxon>Desulfurobacteriaceae</taxon>
        <taxon>Thermovibrio</taxon>
    </lineage>
</organism>
<sequence length="100" mass="10892">MKFALPVKSAEGPDVEVLSTFEGAPYLAILTLSEEGVKVDFFENPASSRSEIAQFLLSLGVKKVVFPSAKPLVKSALNQLGIEVVDRSFRTLKEAVYALF</sequence>
<dbReference type="AlphaFoldDB" id="A0A420W8U6"/>